<keyword evidence="7" id="KW-0456">Lyase</keyword>
<evidence type="ECO:0000313" key="11">
    <source>
        <dbReference type="EMBL" id="SUZ54003.1"/>
    </source>
</evidence>
<proteinExistence type="predicted"/>
<evidence type="ECO:0000256" key="9">
    <source>
        <dbReference type="ARBA" id="ARBA00049534"/>
    </source>
</evidence>
<sequence length="173" mass="18203">VARADGVVLPGVGAFGRCVEALGSSGLTGVATDAALEAMGGGRPFLGICVGLQLLYEGSGECPEMLGLGVMDGRVDLLAGDVKRPQMQWNRLECRRDHPMFDGLGEEPWTYFVHSYAAAVGPDTVATCRYGTEVCAAVARGNLWACQFHPEKSGDTGLRILANFVEALTTVPA</sequence>
<dbReference type="PANTHER" id="PTHR42701:SF1">
    <property type="entry name" value="IMIDAZOLE GLYCEROL PHOSPHATE SYNTHASE SUBUNIT HISH"/>
    <property type="match status" value="1"/>
</dbReference>
<reference evidence="11" key="1">
    <citation type="submission" date="2018-05" db="EMBL/GenBank/DDBJ databases">
        <authorList>
            <person name="Lanie J.A."/>
            <person name="Ng W.-L."/>
            <person name="Kazmierczak K.M."/>
            <person name="Andrzejewski T.M."/>
            <person name="Davidsen T.M."/>
            <person name="Wayne K.J."/>
            <person name="Tettelin H."/>
            <person name="Glass J.I."/>
            <person name="Rusch D."/>
            <person name="Podicherti R."/>
            <person name="Tsui H.-C.T."/>
            <person name="Winkler M.E."/>
        </authorList>
    </citation>
    <scope>NUCLEOTIDE SEQUENCE</scope>
</reference>
<comment type="catalytic activity">
    <reaction evidence="9">
        <text>L-glutamine + H2O = L-glutamate + NH4(+)</text>
        <dbReference type="Rhea" id="RHEA:15889"/>
        <dbReference type="ChEBI" id="CHEBI:15377"/>
        <dbReference type="ChEBI" id="CHEBI:28938"/>
        <dbReference type="ChEBI" id="CHEBI:29985"/>
        <dbReference type="ChEBI" id="CHEBI:58359"/>
        <dbReference type="EC" id="3.5.1.2"/>
    </reaction>
</comment>
<feature type="non-terminal residue" evidence="11">
    <location>
        <position position="1"/>
    </location>
</feature>
<dbReference type="GO" id="GO:0000107">
    <property type="term" value="F:imidazoleglycerol-phosphate synthase activity"/>
    <property type="evidence" value="ECO:0007669"/>
    <property type="project" value="TreeGrafter"/>
</dbReference>
<feature type="domain" description="Glutamine amidotransferase" evidence="10">
    <location>
        <begin position="7"/>
        <end position="165"/>
    </location>
</feature>
<keyword evidence="3" id="KW-0028">Amino-acid biosynthesis</keyword>
<dbReference type="PANTHER" id="PTHR42701">
    <property type="entry name" value="IMIDAZOLE GLYCEROL PHOSPHATE SYNTHASE SUBUNIT HISH"/>
    <property type="match status" value="1"/>
</dbReference>
<dbReference type="InterPro" id="IPR017926">
    <property type="entry name" value="GATASE"/>
</dbReference>
<keyword evidence="5" id="KW-0315">Glutamine amidotransferase</keyword>
<gene>
    <name evidence="11" type="ORF">METZ01_LOCUS6857</name>
</gene>
<dbReference type="Gene3D" id="3.40.50.880">
    <property type="match status" value="1"/>
</dbReference>
<evidence type="ECO:0000256" key="3">
    <source>
        <dbReference type="ARBA" id="ARBA00022605"/>
    </source>
</evidence>
<accession>A0A381NKF8</accession>
<dbReference type="SUPFAM" id="SSF52317">
    <property type="entry name" value="Class I glutamine amidotransferase-like"/>
    <property type="match status" value="1"/>
</dbReference>
<comment type="pathway">
    <text evidence="1">Amino-acid biosynthesis; L-histidine biosynthesis; L-histidine from 5-phospho-alpha-D-ribose 1-diphosphate: step 5/9.</text>
</comment>
<dbReference type="InterPro" id="IPR010139">
    <property type="entry name" value="Imidazole-glycPsynth_HisH"/>
</dbReference>
<dbReference type="PIRSF" id="PIRSF000495">
    <property type="entry name" value="Amidotransf_hisH"/>
    <property type="match status" value="1"/>
</dbReference>
<dbReference type="EMBL" id="UINC01000362">
    <property type="protein sequence ID" value="SUZ54003.1"/>
    <property type="molecule type" value="Genomic_DNA"/>
</dbReference>
<dbReference type="AlphaFoldDB" id="A0A381NKF8"/>
<evidence type="ECO:0000259" key="10">
    <source>
        <dbReference type="Pfam" id="PF00117"/>
    </source>
</evidence>
<keyword evidence="6" id="KW-0368">Histidine biosynthesis</keyword>
<dbReference type="PROSITE" id="PS51273">
    <property type="entry name" value="GATASE_TYPE_1"/>
    <property type="match status" value="1"/>
</dbReference>
<evidence type="ECO:0000256" key="4">
    <source>
        <dbReference type="ARBA" id="ARBA00022801"/>
    </source>
</evidence>
<evidence type="ECO:0000256" key="2">
    <source>
        <dbReference type="ARBA" id="ARBA00011152"/>
    </source>
</evidence>
<evidence type="ECO:0000256" key="7">
    <source>
        <dbReference type="ARBA" id="ARBA00023239"/>
    </source>
</evidence>
<evidence type="ECO:0000256" key="6">
    <source>
        <dbReference type="ARBA" id="ARBA00023102"/>
    </source>
</evidence>
<evidence type="ECO:0000256" key="1">
    <source>
        <dbReference type="ARBA" id="ARBA00005091"/>
    </source>
</evidence>
<dbReference type="NCBIfam" id="TIGR01855">
    <property type="entry name" value="IMP_synth_hisH"/>
    <property type="match status" value="1"/>
</dbReference>
<dbReference type="GO" id="GO:0016829">
    <property type="term" value="F:lyase activity"/>
    <property type="evidence" value="ECO:0007669"/>
    <property type="project" value="UniProtKB-KW"/>
</dbReference>
<dbReference type="Pfam" id="PF00117">
    <property type="entry name" value="GATase"/>
    <property type="match status" value="1"/>
</dbReference>
<dbReference type="GO" id="GO:0000105">
    <property type="term" value="P:L-histidine biosynthetic process"/>
    <property type="evidence" value="ECO:0007669"/>
    <property type="project" value="UniProtKB-UniPathway"/>
</dbReference>
<comment type="catalytic activity">
    <reaction evidence="8">
        <text>5-[(5-phospho-1-deoxy-D-ribulos-1-ylimino)methylamino]-1-(5-phospho-beta-D-ribosyl)imidazole-4-carboxamide + L-glutamine = D-erythro-1-(imidazol-4-yl)glycerol 3-phosphate + 5-amino-1-(5-phospho-beta-D-ribosyl)imidazole-4-carboxamide + L-glutamate + H(+)</text>
        <dbReference type="Rhea" id="RHEA:24793"/>
        <dbReference type="ChEBI" id="CHEBI:15378"/>
        <dbReference type="ChEBI" id="CHEBI:29985"/>
        <dbReference type="ChEBI" id="CHEBI:58278"/>
        <dbReference type="ChEBI" id="CHEBI:58359"/>
        <dbReference type="ChEBI" id="CHEBI:58475"/>
        <dbReference type="ChEBI" id="CHEBI:58525"/>
        <dbReference type="EC" id="4.3.2.10"/>
    </reaction>
</comment>
<dbReference type="UniPathway" id="UPA00031">
    <property type="reaction ID" value="UER00010"/>
</dbReference>
<dbReference type="GO" id="GO:0004359">
    <property type="term" value="F:glutaminase activity"/>
    <property type="evidence" value="ECO:0007669"/>
    <property type="project" value="UniProtKB-EC"/>
</dbReference>
<protein>
    <recommendedName>
        <fullName evidence="10">Glutamine amidotransferase domain-containing protein</fullName>
    </recommendedName>
</protein>
<organism evidence="11">
    <name type="scientific">marine metagenome</name>
    <dbReference type="NCBI Taxonomy" id="408172"/>
    <lineage>
        <taxon>unclassified sequences</taxon>
        <taxon>metagenomes</taxon>
        <taxon>ecological metagenomes</taxon>
    </lineage>
</organism>
<evidence type="ECO:0000256" key="8">
    <source>
        <dbReference type="ARBA" id="ARBA00047838"/>
    </source>
</evidence>
<keyword evidence="4" id="KW-0378">Hydrolase</keyword>
<evidence type="ECO:0000256" key="5">
    <source>
        <dbReference type="ARBA" id="ARBA00022962"/>
    </source>
</evidence>
<dbReference type="InterPro" id="IPR029062">
    <property type="entry name" value="Class_I_gatase-like"/>
</dbReference>
<name>A0A381NKF8_9ZZZZ</name>
<comment type="subunit">
    <text evidence="2">Heterodimer of HisH and HisF.</text>
</comment>